<evidence type="ECO:0008006" key="4">
    <source>
        <dbReference type="Google" id="ProtNLM"/>
    </source>
</evidence>
<dbReference type="GeneID" id="64631481"/>
<gene>
    <name evidence="2" type="ORF">BJ212DRAFT_1409882</name>
</gene>
<keyword evidence="3" id="KW-1185">Reference proteome</keyword>
<proteinExistence type="predicted"/>
<dbReference type="OrthoDB" id="2660408at2759"/>
<evidence type="ECO:0000313" key="2">
    <source>
        <dbReference type="EMBL" id="KAG1795851.1"/>
    </source>
</evidence>
<evidence type="ECO:0000313" key="3">
    <source>
        <dbReference type="Proteomes" id="UP000807769"/>
    </source>
</evidence>
<keyword evidence="1" id="KW-0732">Signal</keyword>
<feature type="chain" id="PRO_5040412276" description="Hydrophobin" evidence="1">
    <location>
        <begin position="19"/>
        <end position="130"/>
    </location>
</feature>
<feature type="signal peptide" evidence="1">
    <location>
        <begin position="1"/>
        <end position="18"/>
    </location>
</feature>
<name>A0A9P7ASS2_9AGAM</name>
<accession>A0A9P7ASS2</accession>
<protein>
    <recommendedName>
        <fullName evidence="4">Hydrophobin</fullName>
    </recommendedName>
</protein>
<dbReference type="EMBL" id="JABBWG010000299">
    <property type="protein sequence ID" value="KAG1795851.1"/>
    <property type="molecule type" value="Genomic_DNA"/>
</dbReference>
<dbReference type="AlphaFoldDB" id="A0A9P7ASS2"/>
<sequence length="130" mass="14197">MFIRVVLAIFALAGVTAASAVSTCENDATLVCCKNAGDTNSGWQGSHCTKVSTASKCKYTALCCYDVVSLMSFPKCVITINSHTHRRDPLRERATRPVERYSASRCRGGCSALSSQFRLWAINCTLFFGR</sequence>
<organism evidence="2 3">
    <name type="scientific">Suillus subaureus</name>
    <dbReference type="NCBI Taxonomy" id="48587"/>
    <lineage>
        <taxon>Eukaryota</taxon>
        <taxon>Fungi</taxon>
        <taxon>Dikarya</taxon>
        <taxon>Basidiomycota</taxon>
        <taxon>Agaricomycotina</taxon>
        <taxon>Agaricomycetes</taxon>
        <taxon>Agaricomycetidae</taxon>
        <taxon>Boletales</taxon>
        <taxon>Suillineae</taxon>
        <taxon>Suillaceae</taxon>
        <taxon>Suillus</taxon>
    </lineage>
</organism>
<comment type="caution">
    <text evidence="2">The sequence shown here is derived from an EMBL/GenBank/DDBJ whole genome shotgun (WGS) entry which is preliminary data.</text>
</comment>
<reference evidence="2" key="1">
    <citation type="journal article" date="2020" name="New Phytol.">
        <title>Comparative genomics reveals dynamic genome evolution in host specialist ectomycorrhizal fungi.</title>
        <authorList>
            <person name="Lofgren L.A."/>
            <person name="Nguyen N.H."/>
            <person name="Vilgalys R."/>
            <person name="Ruytinx J."/>
            <person name="Liao H.L."/>
            <person name="Branco S."/>
            <person name="Kuo A."/>
            <person name="LaButti K."/>
            <person name="Lipzen A."/>
            <person name="Andreopoulos W."/>
            <person name="Pangilinan J."/>
            <person name="Riley R."/>
            <person name="Hundley H."/>
            <person name="Na H."/>
            <person name="Barry K."/>
            <person name="Grigoriev I.V."/>
            <person name="Stajich J.E."/>
            <person name="Kennedy P.G."/>
        </authorList>
    </citation>
    <scope>NUCLEOTIDE SEQUENCE</scope>
    <source>
        <strain evidence="2">MN1</strain>
    </source>
</reference>
<dbReference type="Proteomes" id="UP000807769">
    <property type="component" value="Unassembled WGS sequence"/>
</dbReference>
<dbReference type="RefSeq" id="XP_041185277.1">
    <property type="nucleotide sequence ID" value="XM_041337465.1"/>
</dbReference>
<evidence type="ECO:0000256" key="1">
    <source>
        <dbReference type="SAM" id="SignalP"/>
    </source>
</evidence>